<dbReference type="KEGG" id="pgin:FRZ67_16580"/>
<feature type="compositionally biased region" description="Basic and acidic residues" evidence="1">
    <location>
        <begin position="125"/>
        <end position="139"/>
    </location>
</feature>
<dbReference type="EMBL" id="CP042435">
    <property type="protein sequence ID" value="QEC68843.1"/>
    <property type="molecule type" value="Genomic_DNA"/>
</dbReference>
<protein>
    <submittedName>
        <fullName evidence="2">Uncharacterized protein</fullName>
    </submittedName>
</protein>
<organism evidence="2 3">
    <name type="scientific">Panacibacter ginsenosidivorans</name>
    <dbReference type="NCBI Taxonomy" id="1813871"/>
    <lineage>
        <taxon>Bacteria</taxon>
        <taxon>Pseudomonadati</taxon>
        <taxon>Bacteroidota</taxon>
        <taxon>Chitinophagia</taxon>
        <taxon>Chitinophagales</taxon>
        <taxon>Chitinophagaceae</taxon>
        <taxon>Panacibacter</taxon>
    </lineage>
</organism>
<evidence type="ECO:0000256" key="1">
    <source>
        <dbReference type="SAM" id="MobiDB-lite"/>
    </source>
</evidence>
<feature type="region of interest" description="Disordered" evidence="1">
    <location>
        <begin position="114"/>
        <end position="139"/>
    </location>
</feature>
<gene>
    <name evidence="2" type="ORF">FRZ67_16580</name>
</gene>
<accession>A0A5B8VCX8</accession>
<reference evidence="2 3" key="1">
    <citation type="journal article" date="2016" name="Int. J. Syst. Evol. Microbiol.">
        <title>Panacibacter ginsenosidivorans gen. nov., sp. nov., with ginsenoside converting activity isolated from soil of a ginseng field.</title>
        <authorList>
            <person name="Siddiqi M.Z."/>
            <person name="Muhammad Shafi S."/>
            <person name="Choi K.D."/>
            <person name="Im W.T."/>
        </authorList>
    </citation>
    <scope>NUCLEOTIDE SEQUENCE [LARGE SCALE GENOMIC DNA]</scope>
    <source>
        <strain evidence="2 3">Gsoil1550</strain>
    </source>
</reference>
<evidence type="ECO:0000313" key="3">
    <source>
        <dbReference type="Proteomes" id="UP000321533"/>
    </source>
</evidence>
<dbReference type="RefSeq" id="WP_147191274.1">
    <property type="nucleotide sequence ID" value="NZ_CP042435.1"/>
</dbReference>
<dbReference type="Proteomes" id="UP000321533">
    <property type="component" value="Chromosome"/>
</dbReference>
<dbReference type="OrthoDB" id="950503at2"/>
<keyword evidence="3" id="KW-1185">Reference proteome</keyword>
<evidence type="ECO:0000313" key="2">
    <source>
        <dbReference type="EMBL" id="QEC68843.1"/>
    </source>
</evidence>
<feature type="compositionally biased region" description="Polar residues" evidence="1">
    <location>
        <begin position="114"/>
        <end position="124"/>
    </location>
</feature>
<name>A0A5B8VCX8_9BACT</name>
<dbReference type="AlphaFoldDB" id="A0A5B8VCX8"/>
<proteinExistence type="predicted"/>
<sequence>MKKIFAILLVAVYLLNLAGYSLLFDYFINCADELMVEELDNGNYNEAALIEIKVPMDLPYGPQQMEYERFDGEIELNGIHYNYVKRKVYNDTLYLFCVPNLSKTQLNNARTAYAGSSSDVTNPASEKKQSEPFAKKITSENECNKPDNEYLIFTAVASLQKYQLFSPHLSTCFLDSPEQPPDISC</sequence>